<dbReference type="EMBL" id="JGZB01000004">
    <property type="protein sequence ID" value="KFI68089.1"/>
    <property type="molecule type" value="Genomic_DNA"/>
</dbReference>
<evidence type="ECO:0000259" key="1">
    <source>
        <dbReference type="PROSITE" id="PS50995"/>
    </source>
</evidence>
<dbReference type="Proteomes" id="UP000029052">
    <property type="component" value="Unassembled WGS sequence"/>
</dbReference>
<dbReference type="GO" id="GO:0003700">
    <property type="term" value="F:DNA-binding transcription factor activity"/>
    <property type="evidence" value="ECO:0007669"/>
    <property type="project" value="InterPro"/>
</dbReference>
<dbReference type="PANTHER" id="PTHR33164:SF43">
    <property type="entry name" value="HTH-TYPE TRANSCRIPTIONAL REPRESSOR YETL"/>
    <property type="match status" value="1"/>
</dbReference>
<evidence type="ECO:0000313" key="2">
    <source>
        <dbReference type="EMBL" id="KFI68089.1"/>
    </source>
</evidence>
<dbReference type="AlphaFoldDB" id="A0A087BAN9"/>
<name>A0A087BAN9_9BIFI</name>
<dbReference type="STRING" id="1692.BMAGN_0037"/>
<dbReference type="PRINTS" id="PR00598">
    <property type="entry name" value="HTHMARR"/>
</dbReference>
<dbReference type="SUPFAM" id="SSF46785">
    <property type="entry name" value="Winged helix' DNA-binding domain"/>
    <property type="match status" value="1"/>
</dbReference>
<proteinExistence type="predicted"/>
<comment type="caution">
    <text evidence="2">The sequence shown here is derived from an EMBL/GenBank/DDBJ whole genome shotgun (WGS) entry which is preliminary data.</text>
</comment>
<protein>
    <submittedName>
        <fullName evidence="2">MarR-type transcriptional regulator</fullName>
    </submittedName>
</protein>
<dbReference type="eggNOG" id="COG1846">
    <property type="taxonomic scope" value="Bacteria"/>
</dbReference>
<sequence>MVGVSHSKAGQDLQNSTRGEKAVMHILFAKEPQTPSELAESLHVTPGRISTALAGLQKKGWIVRVPDERDRRSASIKLSESGRVWLTEQYSRMAERICWIFTQMGKRRTDQFLSLVNEFLAYFSVLGPDQSFPPSSGQIEYEFEQRDERLAAMLEAVRSQNIL</sequence>
<dbReference type="PANTHER" id="PTHR33164">
    <property type="entry name" value="TRANSCRIPTIONAL REGULATOR, MARR FAMILY"/>
    <property type="match status" value="1"/>
</dbReference>
<dbReference type="Pfam" id="PF01047">
    <property type="entry name" value="MarR"/>
    <property type="match status" value="1"/>
</dbReference>
<dbReference type="Gene3D" id="1.10.10.10">
    <property type="entry name" value="Winged helix-like DNA-binding domain superfamily/Winged helix DNA-binding domain"/>
    <property type="match status" value="1"/>
</dbReference>
<dbReference type="SMART" id="SM00347">
    <property type="entry name" value="HTH_MARR"/>
    <property type="match status" value="1"/>
</dbReference>
<dbReference type="GO" id="GO:0006950">
    <property type="term" value="P:response to stress"/>
    <property type="evidence" value="ECO:0007669"/>
    <property type="project" value="TreeGrafter"/>
</dbReference>
<feature type="domain" description="HTH marR-type" evidence="1">
    <location>
        <begin position="1"/>
        <end position="121"/>
    </location>
</feature>
<dbReference type="InterPro" id="IPR000835">
    <property type="entry name" value="HTH_MarR-typ"/>
</dbReference>
<dbReference type="InterPro" id="IPR036390">
    <property type="entry name" value="WH_DNA-bd_sf"/>
</dbReference>
<dbReference type="InterPro" id="IPR036388">
    <property type="entry name" value="WH-like_DNA-bd_sf"/>
</dbReference>
<gene>
    <name evidence="2" type="ORF">BMAGN_0037</name>
</gene>
<dbReference type="PROSITE" id="PS50995">
    <property type="entry name" value="HTH_MARR_2"/>
    <property type="match status" value="1"/>
</dbReference>
<organism evidence="2 3">
    <name type="scientific">Bifidobacterium magnum</name>
    <dbReference type="NCBI Taxonomy" id="1692"/>
    <lineage>
        <taxon>Bacteria</taxon>
        <taxon>Bacillati</taxon>
        <taxon>Actinomycetota</taxon>
        <taxon>Actinomycetes</taxon>
        <taxon>Bifidobacteriales</taxon>
        <taxon>Bifidobacteriaceae</taxon>
        <taxon>Bifidobacterium</taxon>
    </lineage>
</organism>
<evidence type="ECO:0000313" key="3">
    <source>
        <dbReference type="Proteomes" id="UP000029052"/>
    </source>
</evidence>
<reference evidence="2 3" key="1">
    <citation type="submission" date="2014-03" db="EMBL/GenBank/DDBJ databases">
        <title>Genomics of Bifidobacteria.</title>
        <authorList>
            <person name="Ventura M."/>
            <person name="Milani C."/>
            <person name="Lugli G.A."/>
        </authorList>
    </citation>
    <scope>NUCLEOTIDE SEQUENCE [LARGE SCALE GENOMIC DNA]</scope>
    <source>
        <strain evidence="2 3">LMG 11591</strain>
    </source>
</reference>
<dbReference type="InterPro" id="IPR039422">
    <property type="entry name" value="MarR/SlyA-like"/>
</dbReference>
<accession>A0A087BAN9</accession>
<keyword evidence="3" id="KW-1185">Reference proteome</keyword>